<keyword evidence="1" id="KW-0175">Coiled coil</keyword>
<evidence type="ECO:0000256" key="1">
    <source>
        <dbReference type="SAM" id="Coils"/>
    </source>
</evidence>
<evidence type="ECO:0000313" key="4">
    <source>
        <dbReference type="Proteomes" id="UP000828390"/>
    </source>
</evidence>
<protein>
    <submittedName>
        <fullName evidence="3">Uncharacterized protein</fullName>
    </submittedName>
</protein>
<evidence type="ECO:0000256" key="2">
    <source>
        <dbReference type="SAM" id="MobiDB-lite"/>
    </source>
</evidence>
<sequence>MSDDNSEEEMLRQEIADLKQKLVISEETRERNLQDNMLQRRDFRLSAKTSMNNGGPIPIRIINTSPKRVTIKDGSTLGYAEDLQESDLESSRLQCENVSHGLNQACSDRSDIEKVLSKWCKPLQDLYKRSSAELSDNHRRKKTEPRHRSVLVEMDEYVT</sequence>
<dbReference type="AlphaFoldDB" id="A0A9D4MN60"/>
<dbReference type="EMBL" id="JAIWYP010000001">
    <property type="protein sequence ID" value="KAH3880278.1"/>
    <property type="molecule type" value="Genomic_DNA"/>
</dbReference>
<comment type="caution">
    <text evidence="3">The sequence shown here is derived from an EMBL/GenBank/DDBJ whole genome shotgun (WGS) entry which is preliminary data.</text>
</comment>
<dbReference type="Proteomes" id="UP000828390">
    <property type="component" value="Unassembled WGS sequence"/>
</dbReference>
<reference evidence="3" key="1">
    <citation type="journal article" date="2019" name="bioRxiv">
        <title>The Genome of the Zebra Mussel, Dreissena polymorpha: A Resource for Invasive Species Research.</title>
        <authorList>
            <person name="McCartney M.A."/>
            <person name="Auch B."/>
            <person name="Kono T."/>
            <person name="Mallez S."/>
            <person name="Zhang Y."/>
            <person name="Obille A."/>
            <person name="Becker A."/>
            <person name="Abrahante J.E."/>
            <person name="Garbe J."/>
            <person name="Badalamenti J.P."/>
            <person name="Herman A."/>
            <person name="Mangelson H."/>
            <person name="Liachko I."/>
            <person name="Sullivan S."/>
            <person name="Sone E.D."/>
            <person name="Koren S."/>
            <person name="Silverstein K.A.T."/>
            <person name="Beckman K.B."/>
            <person name="Gohl D.M."/>
        </authorList>
    </citation>
    <scope>NUCLEOTIDE SEQUENCE</scope>
    <source>
        <strain evidence="3">Duluth1</strain>
        <tissue evidence="3">Whole animal</tissue>
    </source>
</reference>
<feature type="compositionally biased region" description="Basic residues" evidence="2">
    <location>
        <begin position="138"/>
        <end position="149"/>
    </location>
</feature>
<feature type="coiled-coil region" evidence="1">
    <location>
        <begin position="1"/>
        <end position="28"/>
    </location>
</feature>
<feature type="region of interest" description="Disordered" evidence="2">
    <location>
        <begin position="133"/>
        <end position="159"/>
    </location>
</feature>
<proteinExistence type="predicted"/>
<name>A0A9D4MN60_DREPO</name>
<evidence type="ECO:0000313" key="3">
    <source>
        <dbReference type="EMBL" id="KAH3880278.1"/>
    </source>
</evidence>
<organism evidence="3 4">
    <name type="scientific">Dreissena polymorpha</name>
    <name type="common">Zebra mussel</name>
    <name type="synonym">Mytilus polymorpha</name>
    <dbReference type="NCBI Taxonomy" id="45954"/>
    <lineage>
        <taxon>Eukaryota</taxon>
        <taxon>Metazoa</taxon>
        <taxon>Spiralia</taxon>
        <taxon>Lophotrochozoa</taxon>
        <taxon>Mollusca</taxon>
        <taxon>Bivalvia</taxon>
        <taxon>Autobranchia</taxon>
        <taxon>Heteroconchia</taxon>
        <taxon>Euheterodonta</taxon>
        <taxon>Imparidentia</taxon>
        <taxon>Neoheterodontei</taxon>
        <taxon>Myida</taxon>
        <taxon>Dreissenoidea</taxon>
        <taxon>Dreissenidae</taxon>
        <taxon>Dreissena</taxon>
    </lineage>
</organism>
<keyword evidence="4" id="KW-1185">Reference proteome</keyword>
<accession>A0A9D4MN60</accession>
<gene>
    <name evidence="3" type="ORF">DPMN_004188</name>
</gene>
<reference evidence="3" key="2">
    <citation type="submission" date="2020-11" db="EMBL/GenBank/DDBJ databases">
        <authorList>
            <person name="McCartney M.A."/>
            <person name="Auch B."/>
            <person name="Kono T."/>
            <person name="Mallez S."/>
            <person name="Becker A."/>
            <person name="Gohl D.M."/>
            <person name="Silverstein K.A.T."/>
            <person name="Koren S."/>
            <person name="Bechman K.B."/>
            <person name="Herman A."/>
            <person name="Abrahante J.E."/>
            <person name="Garbe J."/>
        </authorList>
    </citation>
    <scope>NUCLEOTIDE SEQUENCE</scope>
    <source>
        <strain evidence="3">Duluth1</strain>
        <tissue evidence="3">Whole animal</tissue>
    </source>
</reference>